<evidence type="ECO:0000256" key="10">
    <source>
        <dbReference type="ARBA" id="ARBA00023251"/>
    </source>
</evidence>
<evidence type="ECO:0000313" key="15">
    <source>
        <dbReference type="EMBL" id="EHM13397.1"/>
    </source>
</evidence>
<dbReference type="OrthoDB" id="9808289at2"/>
<sequence length="262" mass="27609">MGSWGVSLGQGVLQGLTEYLPVSSSGHLALFQHAFGFQGPALAFDLVLHVATMLATICFFARDIVGLTGEFASGFISQNGRRSDGWRFGWAVVIGTIVTACIGLPLKPVAEAVGDSPRLVGVMLLITAGLTALPMVLSSGRNSLNWKIGLIVGIAQGIAVLPGISRSGATIVVALFCGLAKDEAFRFSFLLSLPAILGAALLELRDVSLSLLPSGWVLGFAAAFLFGLFSLAVVRRLVTSEKWIGFSLYCLIIGVTAIVWPW</sequence>
<evidence type="ECO:0000256" key="5">
    <source>
        <dbReference type="ARBA" id="ARBA00022475"/>
    </source>
</evidence>
<reference evidence="15 16" key="1">
    <citation type="submission" date="2011-11" db="EMBL/GenBank/DDBJ databases">
        <title>The Noncontiguous Finished genome of Jonquetella anthropi DSM 22815.</title>
        <authorList>
            <consortium name="US DOE Joint Genome Institute (JGI-PGF)"/>
            <person name="Lucas S."/>
            <person name="Copeland A."/>
            <person name="Lapidus A."/>
            <person name="Glavina del Rio T."/>
            <person name="Dalin E."/>
            <person name="Tice H."/>
            <person name="Bruce D."/>
            <person name="Goodwin L."/>
            <person name="Pitluck S."/>
            <person name="Peters L."/>
            <person name="Mikhailova N."/>
            <person name="Held B."/>
            <person name="Kyrpides N."/>
            <person name="Mavromatis K."/>
            <person name="Ivanova N."/>
            <person name="Markowitz V."/>
            <person name="Cheng J.-F."/>
            <person name="Hugenholtz P."/>
            <person name="Woyke T."/>
            <person name="Wu D."/>
            <person name="Gronow S."/>
            <person name="Wellnitz S."/>
            <person name="Brambilla E."/>
            <person name="Klenk H.-P."/>
            <person name="Eisen J.A."/>
        </authorList>
    </citation>
    <scope>NUCLEOTIDE SEQUENCE [LARGE SCALE GENOMIC DNA]</scope>
    <source>
        <strain evidence="15 16">DSM 22815</strain>
    </source>
</reference>
<proteinExistence type="inferred from homology"/>
<evidence type="ECO:0000256" key="12">
    <source>
        <dbReference type="ARBA" id="ARBA00032932"/>
    </source>
</evidence>
<evidence type="ECO:0000256" key="4">
    <source>
        <dbReference type="ARBA" id="ARBA00021581"/>
    </source>
</evidence>
<dbReference type="Proteomes" id="UP000003806">
    <property type="component" value="Chromosome"/>
</dbReference>
<dbReference type="AlphaFoldDB" id="H0UL38"/>
<dbReference type="HOGENOM" id="CLU_060296_1_0_0"/>
<evidence type="ECO:0000256" key="11">
    <source>
        <dbReference type="ARBA" id="ARBA00032707"/>
    </source>
</evidence>
<feature type="transmembrane region" description="Helical" evidence="14">
    <location>
        <begin position="243"/>
        <end position="260"/>
    </location>
</feature>
<evidence type="ECO:0000256" key="13">
    <source>
        <dbReference type="ARBA" id="ARBA00047594"/>
    </source>
</evidence>
<dbReference type="STRING" id="885272.JonanDRAFT_1026"/>
<dbReference type="GO" id="GO:0009252">
    <property type="term" value="P:peptidoglycan biosynthetic process"/>
    <property type="evidence" value="ECO:0007669"/>
    <property type="project" value="UniProtKB-KW"/>
</dbReference>
<dbReference type="InterPro" id="IPR003824">
    <property type="entry name" value="UppP"/>
</dbReference>
<dbReference type="eggNOG" id="COG1968">
    <property type="taxonomic scope" value="Bacteria"/>
</dbReference>
<comment type="subcellular location">
    <subcellularLocation>
        <location evidence="1 14">Cell membrane</location>
        <topology evidence="1 14">Multi-pass membrane protein</topology>
    </subcellularLocation>
</comment>
<keyword evidence="14" id="KW-0133">Cell shape</keyword>
<feature type="transmembrane region" description="Helical" evidence="14">
    <location>
        <begin position="216"/>
        <end position="237"/>
    </location>
</feature>
<evidence type="ECO:0000256" key="2">
    <source>
        <dbReference type="ARBA" id="ARBA00010621"/>
    </source>
</evidence>
<dbReference type="GO" id="GO:0050380">
    <property type="term" value="F:undecaprenyl-diphosphatase activity"/>
    <property type="evidence" value="ECO:0007669"/>
    <property type="project" value="UniProtKB-UniRule"/>
</dbReference>
<evidence type="ECO:0000256" key="1">
    <source>
        <dbReference type="ARBA" id="ARBA00004651"/>
    </source>
</evidence>
<gene>
    <name evidence="14" type="primary">uppP</name>
    <name evidence="15" type="ORF">JonanDRAFT_1026</name>
</gene>
<dbReference type="PANTHER" id="PTHR30622:SF2">
    <property type="entry name" value="UNDECAPRENYL-DIPHOSPHATASE"/>
    <property type="match status" value="1"/>
</dbReference>
<evidence type="ECO:0000256" key="14">
    <source>
        <dbReference type="HAMAP-Rule" id="MF_01006"/>
    </source>
</evidence>
<dbReference type="EMBL" id="CM001376">
    <property type="protein sequence ID" value="EHM13397.1"/>
    <property type="molecule type" value="Genomic_DNA"/>
</dbReference>
<accession>H0UL38</accession>
<evidence type="ECO:0000256" key="7">
    <source>
        <dbReference type="ARBA" id="ARBA00022801"/>
    </source>
</evidence>
<evidence type="ECO:0000256" key="6">
    <source>
        <dbReference type="ARBA" id="ARBA00022692"/>
    </source>
</evidence>
<keyword evidence="5 14" id="KW-1003">Cell membrane</keyword>
<dbReference type="GO" id="GO:0008360">
    <property type="term" value="P:regulation of cell shape"/>
    <property type="evidence" value="ECO:0007669"/>
    <property type="project" value="UniProtKB-KW"/>
</dbReference>
<evidence type="ECO:0000313" key="16">
    <source>
        <dbReference type="Proteomes" id="UP000003806"/>
    </source>
</evidence>
<keyword evidence="10 14" id="KW-0046">Antibiotic resistance</keyword>
<keyword evidence="14" id="KW-0961">Cell wall biogenesis/degradation</keyword>
<keyword evidence="6 14" id="KW-0812">Transmembrane</keyword>
<dbReference type="EC" id="3.6.1.27" evidence="3 14"/>
<feature type="transmembrane region" description="Helical" evidence="14">
    <location>
        <begin position="46"/>
        <end position="65"/>
    </location>
</feature>
<dbReference type="GO" id="GO:0046677">
    <property type="term" value="P:response to antibiotic"/>
    <property type="evidence" value="ECO:0007669"/>
    <property type="project" value="UniProtKB-UniRule"/>
</dbReference>
<keyword evidence="7 14" id="KW-0378">Hydrolase</keyword>
<dbReference type="GO" id="GO:0071555">
    <property type="term" value="P:cell wall organization"/>
    <property type="evidence" value="ECO:0007669"/>
    <property type="project" value="UniProtKB-KW"/>
</dbReference>
<keyword evidence="16" id="KW-1185">Reference proteome</keyword>
<comment type="catalytic activity">
    <reaction evidence="13 14">
        <text>di-trans,octa-cis-undecaprenyl diphosphate + H2O = di-trans,octa-cis-undecaprenyl phosphate + phosphate + H(+)</text>
        <dbReference type="Rhea" id="RHEA:28094"/>
        <dbReference type="ChEBI" id="CHEBI:15377"/>
        <dbReference type="ChEBI" id="CHEBI:15378"/>
        <dbReference type="ChEBI" id="CHEBI:43474"/>
        <dbReference type="ChEBI" id="CHEBI:58405"/>
        <dbReference type="ChEBI" id="CHEBI:60392"/>
        <dbReference type="EC" id="3.6.1.27"/>
    </reaction>
</comment>
<keyword evidence="14" id="KW-0573">Peptidoglycan synthesis</keyword>
<feature type="transmembrane region" description="Helical" evidence="14">
    <location>
        <begin position="118"/>
        <end position="137"/>
    </location>
</feature>
<evidence type="ECO:0000256" key="8">
    <source>
        <dbReference type="ARBA" id="ARBA00022989"/>
    </source>
</evidence>
<evidence type="ECO:0000256" key="3">
    <source>
        <dbReference type="ARBA" id="ARBA00012374"/>
    </source>
</evidence>
<evidence type="ECO:0000256" key="9">
    <source>
        <dbReference type="ARBA" id="ARBA00023136"/>
    </source>
</evidence>
<keyword evidence="8 14" id="KW-1133">Transmembrane helix</keyword>
<dbReference type="HAMAP" id="MF_01006">
    <property type="entry name" value="Undec_diphosphatase"/>
    <property type="match status" value="1"/>
</dbReference>
<dbReference type="RefSeq" id="WP_008521471.1">
    <property type="nucleotide sequence ID" value="NZ_CM001376.1"/>
</dbReference>
<feature type="transmembrane region" description="Helical" evidence="14">
    <location>
        <begin position="184"/>
        <end position="204"/>
    </location>
</feature>
<dbReference type="GO" id="GO:0005886">
    <property type="term" value="C:plasma membrane"/>
    <property type="evidence" value="ECO:0007669"/>
    <property type="project" value="UniProtKB-SubCell"/>
</dbReference>
<organism evidence="15 16">
    <name type="scientific">Jonquetella anthropi DSM 22815</name>
    <dbReference type="NCBI Taxonomy" id="885272"/>
    <lineage>
        <taxon>Bacteria</taxon>
        <taxon>Thermotogati</taxon>
        <taxon>Synergistota</taxon>
        <taxon>Synergistia</taxon>
        <taxon>Synergistales</taxon>
        <taxon>Dethiosulfovibrionaceae</taxon>
        <taxon>Jonquetella</taxon>
    </lineage>
</organism>
<comment type="miscellaneous">
    <text evidence="14">Bacitracin is thought to be involved in the inhibition of peptidoglycan synthesis by sequestering undecaprenyl diphosphate, thereby reducing the pool of lipid carrier available.</text>
</comment>
<name>H0UL38_9BACT</name>
<keyword evidence="9 14" id="KW-0472">Membrane</keyword>
<dbReference type="Pfam" id="PF02673">
    <property type="entry name" value="BacA"/>
    <property type="match status" value="1"/>
</dbReference>
<feature type="transmembrane region" description="Helical" evidence="14">
    <location>
        <begin position="86"/>
        <end position="106"/>
    </location>
</feature>
<comment type="similarity">
    <text evidence="2 14">Belongs to the UppP family.</text>
</comment>
<dbReference type="PANTHER" id="PTHR30622">
    <property type="entry name" value="UNDECAPRENYL-DIPHOSPHATASE"/>
    <property type="match status" value="1"/>
</dbReference>
<comment type="function">
    <text evidence="14">Catalyzes the dephosphorylation of undecaprenyl diphosphate (UPP). Confers resistance to bacitracin.</text>
</comment>
<protein>
    <recommendedName>
        <fullName evidence="4 14">Undecaprenyl-diphosphatase</fullName>
        <ecNumber evidence="3 14">3.6.1.27</ecNumber>
    </recommendedName>
    <alternativeName>
        <fullName evidence="12 14">Bacitracin resistance protein</fullName>
    </alternativeName>
    <alternativeName>
        <fullName evidence="11 14">Undecaprenyl pyrophosphate phosphatase</fullName>
    </alternativeName>
</protein>